<keyword evidence="3" id="KW-1185">Reference proteome</keyword>
<feature type="transmembrane region" description="Helical" evidence="1">
    <location>
        <begin position="162"/>
        <end position="182"/>
    </location>
</feature>
<dbReference type="Proteomes" id="UP000271241">
    <property type="component" value="Unassembled WGS sequence"/>
</dbReference>
<name>A0A4P9XVW7_9FUNG</name>
<dbReference type="EMBL" id="KZ992452">
    <property type="protein sequence ID" value="RKP10437.1"/>
    <property type="molecule type" value="Genomic_DNA"/>
</dbReference>
<evidence type="ECO:0000313" key="3">
    <source>
        <dbReference type="Proteomes" id="UP000271241"/>
    </source>
</evidence>
<proteinExistence type="predicted"/>
<dbReference type="AlphaFoldDB" id="A0A4P9XVW7"/>
<keyword evidence="1" id="KW-0812">Transmembrane</keyword>
<accession>A0A4P9XVW7</accession>
<keyword evidence="1" id="KW-0472">Membrane</keyword>
<gene>
    <name evidence="2" type="ORF">THASP1DRAFT_27765</name>
</gene>
<sequence>MPITAITDANRALPRPPTASRPVALLMVLSVIGGDIRLACELGAGRRVDELWVVLVALDDVLLSKFQRDSVLVGVAVELARVADVVLTLVLDTVEVDCSGDGSVFDAEAVASLADADALVPDDDDGDGDGDGDDAMAVDVLEGTGVASLLDVVVPVGVLGKVILACELGVAILANVLGVAVLAEALGVTVLGCVLSSVVVILVAGRVDGVGALPTPMSDTGGDTDKDSSEDAMLFEAGFAPKVGVTFACGAASAAAMVTEAAANTAKKRVGKDMKEGMDEASAKE</sequence>
<keyword evidence="1" id="KW-1133">Transmembrane helix</keyword>
<evidence type="ECO:0000256" key="1">
    <source>
        <dbReference type="SAM" id="Phobius"/>
    </source>
</evidence>
<organism evidence="2 3">
    <name type="scientific">Thamnocephalis sphaerospora</name>
    <dbReference type="NCBI Taxonomy" id="78915"/>
    <lineage>
        <taxon>Eukaryota</taxon>
        <taxon>Fungi</taxon>
        <taxon>Fungi incertae sedis</taxon>
        <taxon>Zoopagomycota</taxon>
        <taxon>Zoopagomycotina</taxon>
        <taxon>Zoopagomycetes</taxon>
        <taxon>Zoopagales</taxon>
        <taxon>Sigmoideomycetaceae</taxon>
        <taxon>Thamnocephalis</taxon>
    </lineage>
</organism>
<feature type="transmembrane region" description="Helical" evidence="1">
    <location>
        <begin position="188"/>
        <end position="207"/>
    </location>
</feature>
<reference evidence="3" key="1">
    <citation type="journal article" date="2018" name="Nat. Microbiol.">
        <title>Leveraging single-cell genomics to expand the fungal tree of life.</title>
        <authorList>
            <person name="Ahrendt S.R."/>
            <person name="Quandt C.A."/>
            <person name="Ciobanu D."/>
            <person name="Clum A."/>
            <person name="Salamov A."/>
            <person name="Andreopoulos B."/>
            <person name="Cheng J.F."/>
            <person name="Woyke T."/>
            <person name="Pelin A."/>
            <person name="Henrissat B."/>
            <person name="Reynolds N.K."/>
            <person name="Benny G.L."/>
            <person name="Smith M.E."/>
            <person name="James T.Y."/>
            <person name="Grigoriev I.V."/>
        </authorList>
    </citation>
    <scope>NUCLEOTIDE SEQUENCE [LARGE SCALE GENOMIC DNA]</scope>
    <source>
        <strain evidence="3">RSA 1356</strain>
    </source>
</reference>
<protein>
    <submittedName>
        <fullName evidence="2">Uncharacterized protein</fullName>
    </submittedName>
</protein>
<evidence type="ECO:0000313" key="2">
    <source>
        <dbReference type="EMBL" id="RKP10437.1"/>
    </source>
</evidence>